<dbReference type="SUPFAM" id="SSF56645">
    <property type="entry name" value="Acyl-CoA dehydrogenase NM domain-like"/>
    <property type="match status" value="1"/>
</dbReference>
<dbReference type="InterPro" id="IPR009075">
    <property type="entry name" value="AcylCo_DH/oxidase_C"/>
</dbReference>
<evidence type="ECO:0000256" key="3">
    <source>
        <dbReference type="ARBA" id="ARBA00022630"/>
    </source>
</evidence>
<evidence type="ECO:0000256" key="1">
    <source>
        <dbReference type="ARBA" id="ARBA00001974"/>
    </source>
</evidence>
<dbReference type="EMBL" id="JAEACQ010000234">
    <property type="protein sequence ID" value="MBL7629684.1"/>
    <property type="molecule type" value="Genomic_DNA"/>
</dbReference>
<dbReference type="GO" id="GO:0003995">
    <property type="term" value="F:acyl-CoA dehydrogenase activity"/>
    <property type="evidence" value="ECO:0007669"/>
    <property type="project" value="TreeGrafter"/>
</dbReference>
<dbReference type="SUPFAM" id="SSF47203">
    <property type="entry name" value="Acyl-CoA dehydrogenase C-terminal domain-like"/>
    <property type="match status" value="1"/>
</dbReference>
<comment type="similarity">
    <text evidence="2 6">Belongs to the acyl-CoA dehydrogenase family.</text>
</comment>
<evidence type="ECO:0000256" key="2">
    <source>
        <dbReference type="ARBA" id="ARBA00009347"/>
    </source>
</evidence>
<evidence type="ECO:0000256" key="5">
    <source>
        <dbReference type="ARBA" id="ARBA00023002"/>
    </source>
</evidence>
<protein>
    <submittedName>
        <fullName evidence="10">Acyl-CoA dehydrogenase family protein</fullName>
    </submittedName>
</protein>
<keyword evidence="11" id="KW-1185">Reference proteome</keyword>
<dbReference type="Pfam" id="PF00441">
    <property type="entry name" value="Acyl-CoA_dh_1"/>
    <property type="match status" value="1"/>
</dbReference>
<dbReference type="PANTHER" id="PTHR43884:SF20">
    <property type="entry name" value="ACYL-COA DEHYDROGENASE FADE28"/>
    <property type="match status" value="1"/>
</dbReference>
<feature type="domain" description="Acyl-CoA dehydrogenase/oxidase N-terminal" evidence="9">
    <location>
        <begin position="6"/>
        <end position="118"/>
    </location>
</feature>
<organism evidence="10 11">
    <name type="scientific">Frankia nepalensis</name>
    <dbReference type="NCBI Taxonomy" id="1836974"/>
    <lineage>
        <taxon>Bacteria</taxon>
        <taxon>Bacillati</taxon>
        <taxon>Actinomycetota</taxon>
        <taxon>Actinomycetes</taxon>
        <taxon>Frankiales</taxon>
        <taxon>Frankiaceae</taxon>
        <taxon>Frankia</taxon>
    </lineage>
</organism>
<dbReference type="Gene3D" id="2.40.110.10">
    <property type="entry name" value="Butyryl-CoA Dehydrogenase, subunit A, domain 2"/>
    <property type="match status" value="1"/>
</dbReference>
<dbReference type="InterPro" id="IPR013786">
    <property type="entry name" value="AcylCoA_DH/ox_N"/>
</dbReference>
<dbReference type="InterPro" id="IPR009100">
    <property type="entry name" value="AcylCoA_DH/oxidase_NM_dom_sf"/>
</dbReference>
<evidence type="ECO:0000313" key="10">
    <source>
        <dbReference type="EMBL" id="MBL7629684.1"/>
    </source>
</evidence>
<comment type="cofactor">
    <cofactor evidence="1 6">
        <name>FAD</name>
        <dbReference type="ChEBI" id="CHEBI:57692"/>
    </cofactor>
</comment>
<evidence type="ECO:0000256" key="4">
    <source>
        <dbReference type="ARBA" id="ARBA00022827"/>
    </source>
</evidence>
<evidence type="ECO:0000256" key="6">
    <source>
        <dbReference type="RuleBase" id="RU362125"/>
    </source>
</evidence>
<comment type="caution">
    <text evidence="10">The sequence shown here is derived from an EMBL/GenBank/DDBJ whole genome shotgun (WGS) entry which is preliminary data.</text>
</comment>
<evidence type="ECO:0000259" key="8">
    <source>
        <dbReference type="Pfam" id="PF02770"/>
    </source>
</evidence>
<proteinExistence type="inferred from homology"/>
<gene>
    <name evidence="10" type="ORF">I7412_21425</name>
</gene>
<dbReference type="AlphaFoldDB" id="A0A937UNB0"/>
<evidence type="ECO:0000259" key="9">
    <source>
        <dbReference type="Pfam" id="PF02771"/>
    </source>
</evidence>
<keyword evidence="3 6" id="KW-0285">Flavoprotein</keyword>
<feature type="domain" description="Acyl-CoA dehydrogenase/oxidase C-terminal" evidence="7">
    <location>
        <begin position="241"/>
        <end position="366"/>
    </location>
</feature>
<reference evidence="10" key="1">
    <citation type="submission" date="2020-12" db="EMBL/GenBank/DDBJ databases">
        <title>Genomic characterization of non-nitrogen-fixing Frankia strains.</title>
        <authorList>
            <person name="Carlos-Shanley C."/>
            <person name="Guerra T."/>
            <person name="Hahn D."/>
        </authorList>
    </citation>
    <scope>NUCLEOTIDE SEQUENCE</scope>
    <source>
        <strain evidence="10">CN6</strain>
    </source>
</reference>
<dbReference type="InterPro" id="IPR036250">
    <property type="entry name" value="AcylCo_DH-like_C"/>
</dbReference>
<dbReference type="Proteomes" id="UP000604475">
    <property type="component" value="Unassembled WGS sequence"/>
</dbReference>
<dbReference type="InterPro" id="IPR046373">
    <property type="entry name" value="Acyl-CoA_Oxase/DH_mid-dom_sf"/>
</dbReference>
<dbReference type="Gene3D" id="1.20.140.10">
    <property type="entry name" value="Butyryl-CoA Dehydrogenase, subunit A, domain 3"/>
    <property type="match status" value="1"/>
</dbReference>
<dbReference type="InterPro" id="IPR037069">
    <property type="entry name" value="AcylCoA_DH/ox_N_sf"/>
</dbReference>
<dbReference type="Pfam" id="PF02770">
    <property type="entry name" value="Acyl-CoA_dh_M"/>
    <property type="match status" value="1"/>
</dbReference>
<feature type="domain" description="Acyl-CoA oxidase/dehydrogenase middle" evidence="8">
    <location>
        <begin position="127"/>
        <end position="196"/>
    </location>
</feature>
<dbReference type="GO" id="GO:0050660">
    <property type="term" value="F:flavin adenine dinucleotide binding"/>
    <property type="evidence" value="ECO:0007669"/>
    <property type="project" value="InterPro"/>
</dbReference>
<dbReference type="Gene3D" id="1.10.540.10">
    <property type="entry name" value="Acyl-CoA dehydrogenase/oxidase, N-terminal domain"/>
    <property type="match status" value="1"/>
</dbReference>
<evidence type="ECO:0000313" key="11">
    <source>
        <dbReference type="Proteomes" id="UP000604475"/>
    </source>
</evidence>
<evidence type="ECO:0000259" key="7">
    <source>
        <dbReference type="Pfam" id="PF00441"/>
    </source>
</evidence>
<dbReference type="RefSeq" id="WP_203001303.1">
    <property type="nucleotide sequence ID" value="NZ_JADWYU010000089.1"/>
</dbReference>
<dbReference type="InterPro" id="IPR006091">
    <property type="entry name" value="Acyl-CoA_Oxase/DH_mid-dom"/>
</dbReference>
<keyword evidence="5 6" id="KW-0560">Oxidoreductase</keyword>
<name>A0A937UNB0_9ACTN</name>
<dbReference type="PANTHER" id="PTHR43884">
    <property type="entry name" value="ACYL-COA DEHYDROGENASE"/>
    <property type="match status" value="1"/>
</dbReference>
<keyword evidence="4 6" id="KW-0274">FAD</keyword>
<accession>A0A937UNB0</accession>
<dbReference type="CDD" id="cd00567">
    <property type="entry name" value="ACAD"/>
    <property type="match status" value="1"/>
</dbReference>
<sequence>MKLDLTADQELLLDTTRRYLADVVPTAVLRKLRDDPDGYEPGYWSTGAELGWTSLLVAEEHGGGSVSDDGLGDLALVAHEFGRAAAPGPLLTTNVVAGALSRAGGDAVAETLGALCAGESVAAWCWSEPRPKGGFGGIEAVAEPAGGDWVLSGVKSPVEHGAQADLFLVTARSGDGLVQLLVPAASAGVTVTPLKTLDVTRRFARVAFDAVRLPAAAVVGEPGGAAAEVERQLVEALVIQTAEMVGALDKAFELTVAWANDRYSFGRPLASYQALKHRFADMKMWLEASHALADAAAVAARDEPARAGELASVAKAYVGHYGPELCQDCVQLHGGIGLTFEHDLHLYLRRVAVGAALLGTPRDHRLRLADLVERRRDERKAEA</sequence>
<dbReference type="Pfam" id="PF02771">
    <property type="entry name" value="Acyl-CoA_dh_N"/>
    <property type="match status" value="1"/>
</dbReference>